<feature type="compositionally biased region" description="Polar residues" evidence="1">
    <location>
        <begin position="49"/>
        <end position="61"/>
    </location>
</feature>
<evidence type="ECO:0000313" key="2">
    <source>
        <dbReference type="EMBL" id="CAG7706565.1"/>
    </source>
</evidence>
<dbReference type="EMBL" id="CAJVCH010029334">
    <property type="protein sequence ID" value="CAG7706565.1"/>
    <property type="molecule type" value="Genomic_DNA"/>
</dbReference>
<organism evidence="2 3">
    <name type="scientific">Allacma fusca</name>
    <dbReference type="NCBI Taxonomy" id="39272"/>
    <lineage>
        <taxon>Eukaryota</taxon>
        <taxon>Metazoa</taxon>
        <taxon>Ecdysozoa</taxon>
        <taxon>Arthropoda</taxon>
        <taxon>Hexapoda</taxon>
        <taxon>Collembola</taxon>
        <taxon>Symphypleona</taxon>
        <taxon>Sminthuridae</taxon>
        <taxon>Allacma</taxon>
    </lineage>
</organism>
<feature type="region of interest" description="Disordered" evidence="1">
    <location>
        <begin position="29"/>
        <end position="82"/>
    </location>
</feature>
<dbReference type="AlphaFoldDB" id="A0A8J2JED4"/>
<sequence length="95" mass="10371">SKKKSRGTRRLSFSGRRSMTRLVSLCCSMSPTTGQKVSNKDRRSKSKSCSHPQNSIRSPSVTEIDIHSPGDPNMISVLDTAEKPTAKMSGAIFTN</sequence>
<accession>A0A8J2JED4</accession>
<protein>
    <submittedName>
        <fullName evidence="2">Uncharacterized protein</fullName>
    </submittedName>
</protein>
<evidence type="ECO:0000313" key="3">
    <source>
        <dbReference type="Proteomes" id="UP000708208"/>
    </source>
</evidence>
<keyword evidence="3" id="KW-1185">Reference proteome</keyword>
<feature type="non-terminal residue" evidence="2">
    <location>
        <position position="1"/>
    </location>
</feature>
<proteinExistence type="predicted"/>
<comment type="caution">
    <text evidence="2">The sequence shown here is derived from an EMBL/GenBank/DDBJ whole genome shotgun (WGS) entry which is preliminary data.</text>
</comment>
<evidence type="ECO:0000256" key="1">
    <source>
        <dbReference type="SAM" id="MobiDB-lite"/>
    </source>
</evidence>
<reference evidence="2" key="1">
    <citation type="submission" date="2021-06" db="EMBL/GenBank/DDBJ databases">
        <authorList>
            <person name="Hodson N. C."/>
            <person name="Mongue J. A."/>
            <person name="Jaron S. K."/>
        </authorList>
    </citation>
    <scope>NUCLEOTIDE SEQUENCE</scope>
</reference>
<dbReference type="Proteomes" id="UP000708208">
    <property type="component" value="Unassembled WGS sequence"/>
</dbReference>
<gene>
    <name evidence="2" type="ORF">AFUS01_LOCUS4680</name>
</gene>
<name>A0A8J2JED4_9HEXA</name>